<dbReference type="SUPFAM" id="SSF54106">
    <property type="entry name" value="LysM domain"/>
    <property type="match status" value="1"/>
</dbReference>
<dbReference type="CDD" id="cd00118">
    <property type="entry name" value="LysM"/>
    <property type="match status" value="1"/>
</dbReference>
<evidence type="ECO:0000313" key="2">
    <source>
        <dbReference type="EMBL" id="AIA86940.1"/>
    </source>
</evidence>
<dbReference type="Gene3D" id="3.10.350.10">
    <property type="entry name" value="LysM domain"/>
    <property type="match status" value="1"/>
</dbReference>
<dbReference type="PANTHER" id="PTHR34700">
    <property type="entry name" value="POTASSIUM BINDING PROTEIN KBP"/>
    <property type="match status" value="1"/>
</dbReference>
<dbReference type="AlphaFoldDB" id="A0A060C1Q5"/>
<dbReference type="InterPro" id="IPR018392">
    <property type="entry name" value="LysM"/>
</dbReference>
<dbReference type="InterPro" id="IPR036779">
    <property type="entry name" value="LysM_dom_sf"/>
</dbReference>
<dbReference type="Pfam" id="PF01476">
    <property type="entry name" value="LysM"/>
    <property type="match status" value="1"/>
</dbReference>
<evidence type="ECO:0000259" key="1">
    <source>
        <dbReference type="PROSITE" id="PS51782"/>
    </source>
</evidence>
<dbReference type="PROSITE" id="PS51782">
    <property type="entry name" value="LYSM"/>
    <property type="match status" value="1"/>
</dbReference>
<organism evidence="2">
    <name type="scientific">uncultured Marinobacter sp</name>
    <dbReference type="NCBI Taxonomy" id="187379"/>
    <lineage>
        <taxon>Bacteria</taxon>
        <taxon>Pseudomonadati</taxon>
        <taxon>Pseudomonadota</taxon>
        <taxon>Gammaproteobacteria</taxon>
        <taxon>Pseudomonadales</taxon>
        <taxon>Marinobacteraceae</taxon>
        <taxon>Marinobacter</taxon>
        <taxon>environmental samples</taxon>
    </lineage>
</organism>
<accession>A0A060C1Q5</accession>
<name>A0A060C1Q5_9GAMM</name>
<proteinExistence type="predicted"/>
<protein>
    <submittedName>
        <fullName evidence="2">CAZy families CBM50 protein</fullName>
    </submittedName>
</protein>
<sequence length="86" mass="9968">GFGDRQVSRYVVQNGDTLWGIAAHFLARPWYWKEIWYNNPQIKNPHWIYPGDVISVVNIDGERRITISDGNSAYHGRYTGKTLEMA</sequence>
<reference evidence="2" key="1">
    <citation type="journal article" date="2013" name="Environ. Microbiol.">
        <title>Seasonally variable intestinal metagenomes of the red palm weevil (Rhynchophorus ferrugineus).</title>
        <authorList>
            <person name="Jia S."/>
            <person name="Zhang X."/>
            <person name="Zhang G."/>
            <person name="Yin A."/>
            <person name="Zhang S."/>
            <person name="Li F."/>
            <person name="Wang L."/>
            <person name="Zhao D."/>
            <person name="Yun Q."/>
            <person name="Tala"/>
            <person name="Wang J."/>
            <person name="Sun G."/>
            <person name="Baabdullah M."/>
            <person name="Yu X."/>
            <person name="Hu S."/>
            <person name="Al-Mssallem I.S."/>
            <person name="Yu J."/>
        </authorList>
    </citation>
    <scope>NUCLEOTIDE SEQUENCE</scope>
</reference>
<feature type="domain" description="LysM" evidence="1">
    <location>
        <begin position="8"/>
        <end position="56"/>
    </location>
</feature>
<feature type="non-terminal residue" evidence="2">
    <location>
        <position position="1"/>
    </location>
</feature>
<dbReference type="InterPro" id="IPR052196">
    <property type="entry name" value="Bact_Kbp"/>
</dbReference>
<dbReference type="EMBL" id="KF119672">
    <property type="protein sequence ID" value="AIA86940.1"/>
    <property type="molecule type" value="Genomic_DNA"/>
</dbReference>
<dbReference type="PANTHER" id="PTHR34700:SF4">
    <property type="entry name" value="PHAGE-LIKE ELEMENT PBSX PROTEIN XKDP"/>
    <property type="match status" value="1"/>
</dbReference>